<dbReference type="Gramene" id="TraesLAC1A03G00124360.1">
    <property type="protein sequence ID" value="TraesLAC1A03G00124360.1.CDS1"/>
    <property type="gene ID" value="TraesLAC1A03G00124360"/>
</dbReference>
<protein>
    <submittedName>
        <fullName evidence="1">Uncharacterized protein</fullName>
    </submittedName>
</protein>
<evidence type="ECO:0000313" key="1">
    <source>
        <dbReference type="EnsemblPlants" id="TraesCS1A02G267500.1.cds1"/>
    </source>
</evidence>
<dbReference type="Gramene" id="TraesCLE_scaffold_046965_01G000100.1">
    <property type="protein sequence ID" value="TraesCLE_scaffold_046965_01G000100.1"/>
    <property type="gene ID" value="TraesCLE_scaffold_046965_01G000100"/>
</dbReference>
<dbReference type="Gramene" id="TraesARI1A03G00123560.1">
    <property type="protein sequence ID" value="TraesARI1A03G00123560.1.CDS1"/>
    <property type="gene ID" value="TraesARI1A03G00123560"/>
</dbReference>
<dbReference type="OMA" id="WAISKWR"/>
<accession>A0A3B5Y315</accession>
<dbReference type="Gramene" id="TraesJAG1A03G00121550.1">
    <property type="protein sequence ID" value="TraesJAG1A03G00121550.1.CDS1"/>
    <property type="gene ID" value="TraesJAG1A03G00121550"/>
</dbReference>
<dbReference type="Gramene" id="TraesPARA_EIv1.0_0038450.1">
    <property type="protein sequence ID" value="TraesPARA_EIv1.0_0038450.1.CDS1"/>
    <property type="gene ID" value="TraesPARA_EIv1.0_0038450"/>
</dbReference>
<organism evidence="1">
    <name type="scientific">Triticum aestivum</name>
    <name type="common">Wheat</name>
    <dbReference type="NCBI Taxonomy" id="4565"/>
    <lineage>
        <taxon>Eukaryota</taxon>
        <taxon>Viridiplantae</taxon>
        <taxon>Streptophyta</taxon>
        <taxon>Embryophyta</taxon>
        <taxon>Tracheophyta</taxon>
        <taxon>Spermatophyta</taxon>
        <taxon>Magnoliopsida</taxon>
        <taxon>Liliopsida</taxon>
        <taxon>Poales</taxon>
        <taxon>Poaceae</taxon>
        <taxon>BOP clade</taxon>
        <taxon>Pooideae</taxon>
        <taxon>Triticodae</taxon>
        <taxon>Triticeae</taxon>
        <taxon>Triticinae</taxon>
        <taxon>Triticum</taxon>
    </lineage>
</organism>
<reference evidence="1" key="2">
    <citation type="submission" date="2018-10" db="UniProtKB">
        <authorList>
            <consortium name="EnsemblPlants"/>
        </authorList>
    </citation>
    <scope>IDENTIFICATION</scope>
</reference>
<name>A0A3B5Y315_WHEAT</name>
<dbReference type="Proteomes" id="UP000019116">
    <property type="component" value="Chromosome 1A"/>
</dbReference>
<dbReference type="OrthoDB" id="710695at2759"/>
<evidence type="ECO:0000313" key="2">
    <source>
        <dbReference type="Proteomes" id="UP000019116"/>
    </source>
</evidence>
<dbReference type="Gramene" id="TraesMAC1A03G00123230.1">
    <property type="protein sequence ID" value="TraesMAC1A03G00123230.1.CDS1"/>
    <property type="gene ID" value="TraesMAC1A03G00123230"/>
</dbReference>
<sequence length="135" mass="15729">MQFNGPTFNRPPVMPELRYPPGVLVERELRVWAISRWRGSVELTRAFLRAGYAHLPWGSPRMFTLNEVRDRGGILLLLTVTFTNPFDARVLLGQVFWCGCEAIFFTVYNIYTNYERIFPAPGQMHSLPYEEEEEV</sequence>
<proteinExistence type="predicted"/>
<dbReference type="Gramene" id="TraesCS1A03G0679800.1">
    <property type="protein sequence ID" value="TraesCS1A03G0679800.1.CDS1"/>
    <property type="gene ID" value="TraesCS1A03G0679800"/>
</dbReference>
<reference evidence="1" key="1">
    <citation type="submission" date="2018-08" db="EMBL/GenBank/DDBJ databases">
        <authorList>
            <person name="Rossello M."/>
        </authorList>
    </citation>
    <scope>NUCLEOTIDE SEQUENCE [LARGE SCALE GENOMIC DNA]</scope>
    <source>
        <strain evidence="1">cv. Chinese Spring</strain>
    </source>
</reference>
<dbReference type="Gramene" id="TraesCS1A02G267500.1">
    <property type="protein sequence ID" value="TraesCS1A02G267500.1.cds1"/>
    <property type="gene ID" value="TraesCS1A02G267500"/>
</dbReference>
<dbReference type="Gramene" id="TraesWEE_scaffold_138313_01G000200.1">
    <property type="protein sequence ID" value="TraesWEE_scaffold_138313_01G000200.1"/>
    <property type="gene ID" value="TraesWEE_scaffold_138313_01G000200"/>
</dbReference>
<dbReference type="EnsemblPlants" id="TraesCS1A02G267500.1">
    <property type="protein sequence ID" value="TraesCS1A02G267500.1.cds1"/>
    <property type="gene ID" value="TraesCS1A02G267500"/>
</dbReference>
<keyword evidence="2" id="KW-1185">Reference proteome</keyword>
<dbReference type="Gramene" id="TraesCAD_scaffold_314479_01G000100.1">
    <property type="protein sequence ID" value="TraesCAD_scaffold_314479_01G000100.1"/>
    <property type="gene ID" value="TraesCAD_scaffold_314479_01G000100"/>
</dbReference>
<dbReference type="AlphaFoldDB" id="A0A3B5Y315"/>
<dbReference type="Gramene" id="TraesROB_scaffold_248402_01G000100.1">
    <property type="protein sequence ID" value="TraesROB_scaffold_248402_01G000100.1"/>
    <property type="gene ID" value="TraesROB_scaffold_248402_01G000100"/>
</dbReference>